<evidence type="ECO:0000313" key="1">
    <source>
        <dbReference type="EMBL" id="MCZ2688229.1"/>
    </source>
</evidence>
<reference evidence="1" key="1">
    <citation type="submission" date="2022-12" db="EMBL/GenBank/DDBJ databases">
        <title>Development of a Multilocus Sequence Typing Scheme for Bacteroides fragilis Based on Whole Genome Sequencing Data and Clinical Application.</title>
        <authorList>
            <person name="Nielsen F.D."/>
            <person name="Justesen U.S."/>
        </authorList>
    </citation>
    <scope>NUCLEOTIDE SEQUENCE</scope>
    <source>
        <strain evidence="1">BF_AM_ODE_DK_2015_4</strain>
    </source>
</reference>
<dbReference type="EMBL" id="JAPTZU010000006">
    <property type="protein sequence ID" value="MCZ2688229.1"/>
    <property type="molecule type" value="Genomic_DNA"/>
</dbReference>
<organism evidence="1 2">
    <name type="scientific">Bacteroides fragilis</name>
    <dbReference type="NCBI Taxonomy" id="817"/>
    <lineage>
        <taxon>Bacteria</taxon>
        <taxon>Pseudomonadati</taxon>
        <taxon>Bacteroidota</taxon>
        <taxon>Bacteroidia</taxon>
        <taxon>Bacteroidales</taxon>
        <taxon>Bacteroidaceae</taxon>
        <taxon>Bacteroides</taxon>
    </lineage>
</organism>
<evidence type="ECO:0000313" key="2">
    <source>
        <dbReference type="Proteomes" id="UP001079672"/>
    </source>
</evidence>
<dbReference type="AlphaFoldDB" id="A0A9Q4JI42"/>
<comment type="caution">
    <text evidence="1">The sequence shown here is derived from an EMBL/GenBank/DDBJ whole genome shotgun (WGS) entry which is preliminary data.</text>
</comment>
<gene>
    <name evidence="1" type="ORF">O1433_12050</name>
</gene>
<protein>
    <submittedName>
        <fullName evidence="1">Uncharacterized protein</fullName>
    </submittedName>
</protein>
<accession>A0A9Q4JI42</accession>
<dbReference type="Proteomes" id="UP001079672">
    <property type="component" value="Unassembled WGS sequence"/>
</dbReference>
<name>A0A9Q4JI42_BACFG</name>
<proteinExistence type="predicted"/>
<sequence length="169" mass="19024">MTIKEKIQKYIDYKGISVYRLEADAGLSKGYWGKTKSISADIAMKISRIYGDMSTEWLLRDEGEMLKKNTIGINMNQDDGNIIGQGNHNNIKTGNVVNVALPDAGTQKIIKPDGEIEVITTESNTPMLDTLKRENENLKAEVMYLKNTITTKNDLIDSLRETIDILKNR</sequence>
<dbReference type="RefSeq" id="WP_050443526.1">
    <property type="nucleotide sequence ID" value="NZ_JACFST010000013.1"/>
</dbReference>